<dbReference type="PROSITE" id="PS51006">
    <property type="entry name" value="PABS_2"/>
    <property type="match status" value="1"/>
</dbReference>
<accession>A0A1I3EJW7</accession>
<evidence type="ECO:0000313" key="8">
    <source>
        <dbReference type="Proteomes" id="UP000199518"/>
    </source>
</evidence>
<feature type="transmembrane region" description="Helical" evidence="5">
    <location>
        <begin position="154"/>
        <end position="178"/>
    </location>
</feature>
<dbReference type="GO" id="GO:0006596">
    <property type="term" value="P:polyamine biosynthetic process"/>
    <property type="evidence" value="ECO:0007669"/>
    <property type="project" value="UniProtKB-UniRule"/>
</dbReference>
<dbReference type="Pfam" id="PF01564">
    <property type="entry name" value="Spermine_synth"/>
    <property type="match status" value="1"/>
</dbReference>
<feature type="transmembrane region" description="Helical" evidence="5">
    <location>
        <begin position="370"/>
        <end position="391"/>
    </location>
</feature>
<dbReference type="AlphaFoldDB" id="A0A1I3EJW7"/>
<feature type="transmembrane region" description="Helical" evidence="5">
    <location>
        <begin position="397"/>
        <end position="420"/>
    </location>
</feature>
<comment type="similarity">
    <text evidence="1">Belongs to the spermidine/spermine synthase family.</text>
</comment>
<dbReference type="SUPFAM" id="SSF53335">
    <property type="entry name" value="S-adenosyl-L-methionine-dependent methyltransferases"/>
    <property type="match status" value="1"/>
</dbReference>
<keyword evidence="3 4" id="KW-0620">Polyamine biosynthesis</keyword>
<feature type="transmembrane region" description="Helical" evidence="5">
    <location>
        <begin position="184"/>
        <end position="203"/>
    </location>
</feature>
<name>A0A1I3EJW7_9PLAN</name>
<feature type="domain" description="PABS" evidence="6">
    <location>
        <begin position="499"/>
        <end position="672"/>
    </location>
</feature>
<evidence type="ECO:0000256" key="2">
    <source>
        <dbReference type="ARBA" id="ARBA00022679"/>
    </source>
</evidence>
<feature type="active site" description="Proton acceptor" evidence="4">
    <location>
        <position position="588"/>
    </location>
</feature>
<gene>
    <name evidence="7" type="ORF">SAMN05421753_104257</name>
</gene>
<keyword evidence="5" id="KW-1133">Transmembrane helix</keyword>
<keyword evidence="5" id="KW-0472">Membrane</keyword>
<dbReference type="Gene3D" id="3.40.50.150">
    <property type="entry name" value="Vaccinia Virus protein VP39"/>
    <property type="match status" value="1"/>
</dbReference>
<dbReference type="Proteomes" id="UP000199518">
    <property type="component" value="Unassembled WGS sequence"/>
</dbReference>
<dbReference type="EMBL" id="FOQD01000004">
    <property type="protein sequence ID" value="SFH99274.1"/>
    <property type="molecule type" value="Genomic_DNA"/>
</dbReference>
<keyword evidence="5" id="KW-0812">Transmembrane</keyword>
<dbReference type="PANTHER" id="PTHR43317:SF3">
    <property type="entry name" value="BLR2883 PROTEIN"/>
    <property type="match status" value="1"/>
</dbReference>
<feature type="transmembrane region" description="Helical" evidence="5">
    <location>
        <begin position="333"/>
        <end position="358"/>
    </location>
</feature>
<feature type="transmembrane region" description="Helical" evidence="5">
    <location>
        <begin position="110"/>
        <end position="133"/>
    </location>
</feature>
<evidence type="ECO:0000259" key="6">
    <source>
        <dbReference type="PROSITE" id="PS51006"/>
    </source>
</evidence>
<feature type="transmembrane region" description="Helical" evidence="5">
    <location>
        <begin position="7"/>
        <end position="24"/>
    </location>
</feature>
<reference evidence="8" key="1">
    <citation type="submission" date="2016-10" db="EMBL/GenBank/DDBJ databases">
        <authorList>
            <person name="Varghese N."/>
            <person name="Submissions S."/>
        </authorList>
    </citation>
    <scope>NUCLEOTIDE SEQUENCE [LARGE SCALE GENOMIC DNA]</scope>
    <source>
        <strain evidence="8">DSM 26348</strain>
    </source>
</reference>
<proteinExistence type="inferred from homology"/>
<evidence type="ECO:0000256" key="4">
    <source>
        <dbReference type="PROSITE-ProRule" id="PRU00354"/>
    </source>
</evidence>
<feature type="transmembrane region" description="Helical" evidence="5">
    <location>
        <begin position="263"/>
        <end position="284"/>
    </location>
</feature>
<dbReference type="GO" id="GO:0016740">
    <property type="term" value="F:transferase activity"/>
    <property type="evidence" value="ECO:0007669"/>
    <property type="project" value="UniProtKB-UniRule"/>
</dbReference>
<evidence type="ECO:0000256" key="1">
    <source>
        <dbReference type="ARBA" id="ARBA00007867"/>
    </source>
</evidence>
<sequence length="751" mass="82053">MFRQRLPAILFFLSGFSGLVYQIIWLRLAFAAFGIVSPVISVVVSVFMLGLGAGSLLAGSLVRRVCPTRSAALLAYAAAEFFIGIGGWAVPRLFARGESALLFSGQTDSATYLFQSALVISLSLVPFCLAMGMTFPLMMQALRLDRRQPDSFSYLYLANVLGALSGTLLTPVAFVELFGFEHTLYIAIAANWLAAAGSIWLSFQRPTAIGSEELPTTLPNASSARAAASAAFPLAILFCTGLASMGMEVVWTRAFSPVLLTQVYSFSGLLFVYLLSTWIGSAWYRWTRHRACELSTPWLLAALSIAAFGQLLANDARLFVFVDTHTGWNAPWLFLVFWTLAGIVPYCVILGYLTPMLIDSYSSGDPAWAGFAYAVNIAGCILGPLLASYLFMPSFGIQTTGVLLAMPLWALAGISVWSAASTAWTKGALIGGWLIATACGLLAQFDGVSYEELLARTDVTVFRDHTATVVAIPASPPQIAQLMVNGIGITSHTTSTKIMAHLPLATLEQPPKSILVICFGMGTTFRSAMTWGINVTAVELVPSVKSAFAVFFPDSADLLDDPRGEIVIDDGRRFLRRTDKKFDVITIDPPPPVEAAGSSLLYSKDFYTTLKARLNEHGILQQWFPEGDTKSYQAVLRAVVESFPYVRVYRGFDGYGCHMLASLQPIPERSTADLLARMPEAARRDLVEWDPETTLEQVLAQPYAVADLLDPDRVVIITDDRPFNEYYLLRRLAENWNGTYGVSWTVSPRLK</sequence>
<feature type="transmembrane region" description="Helical" evidence="5">
    <location>
        <begin position="224"/>
        <end position="243"/>
    </location>
</feature>
<evidence type="ECO:0000256" key="5">
    <source>
        <dbReference type="SAM" id="Phobius"/>
    </source>
</evidence>
<dbReference type="InterPro" id="IPR029063">
    <property type="entry name" value="SAM-dependent_MTases_sf"/>
</dbReference>
<evidence type="ECO:0000256" key="3">
    <source>
        <dbReference type="ARBA" id="ARBA00023115"/>
    </source>
</evidence>
<organism evidence="7 8">
    <name type="scientific">Planctomicrobium piriforme</name>
    <dbReference type="NCBI Taxonomy" id="1576369"/>
    <lineage>
        <taxon>Bacteria</taxon>
        <taxon>Pseudomonadati</taxon>
        <taxon>Planctomycetota</taxon>
        <taxon>Planctomycetia</taxon>
        <taxon>Planctomycetales</taxon>
        <taxon>Planctomycetaceae</taxon>
        <taxon>Planctomicrobium</taxon>
    </lineage>
</organism>
<feature type="transmembrane region" description="Helical" evidence="5">
    <location>
        <begin position="296"/>
        <end position="313"/>
    </location>
</feature>
<dbReference type="PANTHER" id="PTHR43317">
    <property type="entry name" value="THERMOSPERMINE SYNTHASE ACAULIS5"/>
    <property type="match status" value="1"/>
</dbReference>
<feature type="transmembrane region" description="Helical" evidence="5">
    <location>
        <begin position="71"/>
        <end position="90"/>
    </location>
</feature>
<dbReference type="STRING" id="1576369.SAMN05421753_104257"/>
<dbReference type="InterPro" id="IPR030374">
    <property type="entry name" value="PABS"/>
</dbReference>
<evidence type="ECO:0000313" key="7">
    <source>
        <dbReference type="EMBL" id="SFH99274.1"/>
    </source>
</evidence>
<keyword evidence="8" id="KW-1185">Reference proteome</keyword>
<feature type="transmembrane region" description="Helical" evidence="5">
    <location>
        <begin position="427"/>
        <end position="445"/>
    </location>
</feature>
<dbReference type="RefSeq" id="WP_175517224.1">
    <property type="nucleotide sequence ID" value="NZ_FOQD01000004.1"/>
</dbReference>
<protein>
    <submittedName>
        <fullName evidence="7">Spermidine synthase</fullName>
    </submittedName>
</protein>
<keyword evidence="2 4" id="KW-0808">Transferase</keyword>
<feature type="transmembrane region" description="Helical" evidence="5">
    <location>
        <begin position="30"/>
        <end position="59"/>
    </location>
</feature>